<dbReference type="PANTHER" id="PTHR46524:SF12">
    <property type="entry name" value="CW-TYPE DOMAIN-CONTAINING PROTEIN"/>
    <property type="match status" value="1"/>
</dbReference>
<evidence type="ECO:0000313" key="7">
    <source>
        <dbReference type="Proteomes" id="UP001237642"/>
    </source>
</evidence>
<keyword evidence="3" id="KW-0862">Zinc</keyword>
<feature type="region of interest" description="Disordered" evidence="4">
    <location>
        <begin position="198"/>
        <end position="225"/>
    </location>
</feature>
<sequence length="1612" mass="176817">MAESELEEGEACYYKEDHADADDKTTFDPDKDLSYIDEKLQSVLGHFQKYFDGGVIVENQGAAFGGYGSFLPMHQRCPLVKSDPKTPQISQNYNRPRSPNNLHLESVPKNSLVPSKVPSSLKDGNTAIALHLHDQKSASLDGSTKLDPNLLRAQAAATVPARSESSSKKPGDQTDQKKIRLRIKVRSDCSAQKNAAIHRGLGLASPSSPVGHSPKDSGRDPSVSYTTLVESPSSILQYMTSFPDTGAMLLSPLHPRLLNLKAKKNNANNKLCIPIKVHQNDSAVSVDNPASKLIKDRKRKLVGGIGTVEEDNHGVGVNYVSNPISPARKHTTIETTEEKQFISSELKLKSLSSPACNSGESSNSVFRINQAKREAVKDVPPKKRIMKKDWVKDRIHEESVKLMHGCDGAKYDQQESKSGLMRIRGQGTKSSEKNISDDLRGGRAKGDRVYTLSKDQLDVSKRKKDSNSDVNNHPKQKVGLSFAQNKQDNLGQIEGLRKLPLDDKTKSKGRQSDRQLTSHLTDERFRPDNILNSKERPRKNVSKLPAGSEDMHDLRLQPSANKTDPLERSSRDCMTKDRKIEMGKENDVTDDIAQPDGQASESVDEWVQCDSCDTWRLLPYGVKSEQLPENWLCSMLDWLPGMNRCDILEGETTNAVLALRQPALPLPESNKFQSHVDQGATGVSSADVPSLNQDVGIHAMRNQGKKKHTAKEISAAVSSSGVIRASSLTKNSRESMKNRFLNDMNKPLPKANLISESTKCPDKFSDSSLGTSAGKQIDEGATKLKRLRLKREPDQSGYRTSKRVMTEGAVFNDDQRNPVSCGNPARMGHCSSAGLPPSTTWNNAQRHNEHLYSKDGNCELKDSVPISVKTLRIISPGISNSGCMGMKKNNESHGMKRKLKDRQECQNNLETFCSEENNLPDDEFMKEMKPVVSMTEGQESSACRGDAILNKKGKVTRIVLSGSRDSLTTTRHDQQQQKFSKSYKSKLTLDDILKLKEDLGCEQLSAAATSSSSKVSGSRKRSSNRKVRGSPVGSVSSSPLRSSNLAKVSLARRGSLGNEYGNTNIYSAGGAIQSLDHGSNTDQIGVGSRGEMSGVFQAESMSFPKLECQDHDVSGEADSNVKLLYDLKSKHVLTNNEDTLTQYQHSLTNAHSSDDCQSAERRNPTLNVANDTVLRIPGNNSCLLSEDIDKSSCGGEKVNMKPLDLSSGQGFKRNNDKTTAIRRSEYSQGDIKVKMLRHNCSNEKSVDPCSLDGRSMHEDKCRGEFAKPRNSTRAEMKYEMTPAHPHHAVKQETPTHVRQPVSVSLKGSGLDTRPSTGCRDVSKVLQQSKISVHQNGAHQVEGNHAVDQSMCLDTGIAKPVKGYSGGQAATDVLREAEDLKGHADHLKKSGFSFDSIMANFQAALKSLLGASLLESATSRSGRSVCGEIPQVQIYSSSAKLFETCAQDFGKHDEMYAAALAYKCTEVAYLRSIYSKSYMADKDRSDLQANLQMLPQGESPSSSASDVDSLYNQVTLDKTALLRGVASNAANDVTIVQNRPTIIRMLQFTHDMSSAMEASEKSRVAFEAAKEILKKGNGGATAVKRVLDSSFQDIEEFTRLVRLANEVICSSHI</sequence>
<dbReference type="Gene3D" id="3.30.40.100">
    <property type="match status" value="1"/>
</dbReference>
<feature type="region of interest" description="Disordered" evidence="4">
    <location>
        <begin position="1006"/>
        <end position="1041"/>
    </location>
</feature>
<dbReference type="Pfam" id="PF07496">
    <property type="entry name" value="zf-CW"/>
    <property type="match status" value="1"/>
</dbReference>
<feature type="compositionally biased region" description="Basic and acidic residues" evidence="4">
    <location>
        <begin position="495"/>
        <end position="513"/>
    </location>
</feature>
<keyword evidence="1" id="KW-0479">Metal-binding</keyword>
<feature type="compositionally biased region" description="Basic residues" evidence="4">
    <location>
        <begin position="1017"/>
        <end position="1028"/>
    </location>
</feature>
<dbReference type="GO" id="GO:0008270">
    <property type="term" value="F:zinc ion binding"/>
    <property type="evidence" value="ECO:0007669"/>
    <property type="project" value="UniProtKB-KW"/>
</dbReference>
<feature type="compositionally biased region" description="Basic and acidic residues" evidence="4">
    <location>
        <begin position="165"/>
        <end position="178"/>
    </location>
</feature>
<proteinExistence type="predicted"/>
<evidence type="ECO:0000313" key="6">
    <source>
        <dbReference type="EMBL" id="KAK1390481.1"/>
    </source>
</evidence>
<evidence type="ECO:0000256" key="1">
    <source>
        <dbReference type="ARBA" id="ARBA00022723"/>
    </source>
</evidence>
<reference evidence="6" key="1">
    <citation type="submission" date="2023-02" db="EMBL/GenBank/DDBJ databases">
        <title>Genome of toxic invasive species Heracleum sosnowskyi carries increased number of genes despite the absence of recent whole-genome duplications.</title>
        <authorList>
            <person name="Schelkunov M."/>
            <person name="Shtratnikova V."/>
            <person name="Makarenko M."/>
            <person name="Klepikova A."/>
            <person name="Omelchenko D."/>
            <person name="Novikova G."/>
            <person name="Obukhova E."/>
            <person name="Bogdanov V."/>
            <person name="Penin A."/>
            <person name="Logacheva M."/>
        </authorList>
    </citation>
    <scope>NUCLEOTIDE SEQUENCE</scope>
    <source>
        <strain evidence="6">Hsosn_3</strain>
        <tissue evidence="6">Leaf</tissue>
    </source>
</reference>
<gene>
    <name evidence="6" type="ORF">POM88_018659</name>
</gene>
<dbReference type="InterPro" id="IPR056406">
    <property type="entry name" value="THD_CWZF3/5/7"/>
</dbReference>
<dbReference type="InterPro" id="IPR055300">
    <property type="entry name" value="CWZF3/5/7"/>
</dbReference>
<keyword evidence="7" id="KW-1185">Reference proteome</keyword>
<feature type="compositionally biased region" description="Polar residues" evidence="4">
    <location>
        <begin position="85"/>
        <end position="113"/>
    </location>
</feature>
<protein>
    <submittedName>
        <fullName evidence="6">CW-type domain-containing protein</fullName>
    </submittedName>
</protein>
<evidence type="ECO:0000256" key="4">
    <source>
        <dbReference type="SAM" id="MobiDB-lite"/>
    </source>
</evidence>
<keyword evidence="2" id="KW-0863">Zinc-finger</keyword>
<dbReference type="Pfam" id="PF24756">
    <property type="entry name" value="THD_CWZF3-5-7"/>
    <property type="match status" value="1"/>
</dbReference>
<evidence type="ECO:0000256" key="3">
    <source>
        <dbReference type="ARBA" id="ARBA00022833"/>
    </source>
</evidence>
<feature type="compositionally biased region" description="Basic and acidic residues" evidence="4">
    <location>
        <begin position="430"/>
        <end position="448"/>
    </location>
</feature>
<accession>A0AAD8MZF3</accession>
<feature type="region of interest" description="Disordered" evidence="4">
    <location>
        <begin position="154"/>
        <end position="183"/>
    </location>
</feature>
<feature type="compositionally biased region" description="Low complexity" evidence="4">
    <location>
        <begin position="1029"/>
        <end position="1041"/>
    </location>
</feature>
<feature type="domain" description="CW-type" evidence="5">
    <location>
        <begin position="600"/>
        <end position="653"/>
    </location>
</feature>
<dbReference type="InterPro" id="IPR011124">
    <property type="entry name" value="Znf_CW"/>
</dbReference>
<organism evidence="6 7">
    <name type="scientific">Heracleum sosnowskyi</name>
    <dbReference type="NCBI Taxonomy" id="360622"/>
    <lineage>
        <taxon>Eukaryota</taxon>
        <taxon>Viridiplantae</taxon>
        <taxon>Streptophyta</taxon>
        <taxon>Embryophyta</taxon>
        <taxon>Tracheophyta</taxon>
        <taxon>Spermatophyta</taxon>
        <taxon>Magnoliopsida</taxon>
        <taxon>eudicotyledons</taxon>
        <taxon>Gunneridae</taxon>
        <taxon>Pentapetalae</taxon>
        <taxon>asterids</taxon>
        <taxon>campanulids</taxon>
        <taxon>Apiales</taxon>
        <taxon>Apiaceae</taxon>
        <taxon>Apioideae</taxon>
        <taxon>apioid superclade</taxon>
        <taxon>Tordylieae</taxon>
        <taxon>Tordyliinae</taxon>
        <taxon>Heracleum</taxon>
    </lineage>
</organism>
<dbReference type="PANTHER" id="PTHR46524">
    <property type="entry name" value="CW-TYPE ZINC FINGER"/>
    <property type="match status" value="1"/>
</dbReference>
<evidence type="ECO:0000259" key="5">
    <source>
        <dbReference type="PROSITE" id="PS51050"/>
    </source>
</evidence>
<reference evidence="6" key="2">
    <citation type="submission" date="2023-05" db="EMBL/GenBank/DDBJ databases">
        <authorList>
            <person name="Schelkunov M.I."/>
        </authorList>
    </citation>
    <scope>NUCLEOTIDE SEQUENCE</scope>
    <source>
        <strain evidence="6">Hsosn_3</strain>
        <tissue evidence="6">Leaf</tissue>
    </source>
</reference>
<dbReference type="PROSITE" id="PS51050">
    <property type="entry name" value="ZF_CW"/>
    <property type="match status" value="1"/>
</dbReference>
<feature type="region of interest" description="Disordered" evidence="4">
    <location>
        <begin position="409"/>
        <end position="572"/>
    </location>
</feature>
<evidence type="ECO:0000256" key="2">
    <source>
        <dbReference type="ARBA" id="ARBA00022771"/>
    </source>
</evidence>
<feature type="region of interest" description="Disordered" evidence="4">
    <location>
        <begin position="81"/>
        <end position="119"/>
    </location>
</feature>
<dbReference type="Proteomes" id="UP001237642">
    <property type="component" value="Unassembled WGS sequence"/>
</dbReference>
<comment type="caution">
    <text evidence="6">The sequence shown here is derived from an EMBL/GenBank/DDBJ whole genome shotgun (WGS) entry which is preliminary data.</text>
</comment>
<dbReference type="EMBL" id="JAUIZM010000004">
    <property type="protein sequence ID" value="KAK1390481.1"/>
    <property type="molecule type" value="Genomic_DNA"/>
</dbReference>
<name>A0AAD8MZF3_9APIA</name>